<dbReference type="GO" id="GO:0003677">
    <property type="term" value="F:DNA binding"/>
    <property type="evidence" value="ECO:0007669"/>
    <property type="project" value="TreeGrafter"/>
</dbReference>
<evidence type="ECO:0000259" key="5">
    <source>
        <dbReference type="Pfam" id="PF03372"/>
    </source>
</evidence>
<reference evidence="6" key="1">
    <citation type="journal article" date="2023" name="G3 (Bethesda)">
        <title>A reference genome for the long-term kleptoplast-retaining sea slug Elysia crispata morphotype clarki.</title>
        <authorList>
            <person name="Eastman K.E."/>
            <person name="Pendleton A.L."/>
            <person name="Shaikh M.A."/>
            <person name="Suttiyut T."/>
            <person name="Ogas R."/>
            <person name="Tomko P."/>
            <person name="Gavelis G."/>
            <person name="Widhalm J.R."/>
            <person name="Wisecaver J.H."/>
        </authorList>
    </citation>
    <scope>NUCLEOTIDE SEQUENCE</scope>
    <source>
        <strain evidence="6">ECLA1</strain>
    </source>
</reference>
<dbReference type="InterPro" id="IPR036691">
    <property type="entry name" value="Endo/exonu/phosph_ase_sf"/>
</dbReference>
<protein>
    <recommendedName>
        <fullName evidence="5">Endonuclease/exonuclease/phosphatase domain-containing protein</fullName>
    </recommendedName>
</protein>
<organism evidence="6 7">
    <name type="scientific">Elysia crispata</name>
    <name type="common">lettuce slug</name>
    <dbReference type="NCBI Taxonomy" id="231223"/>
    <lineage>
        <taxon>Eukaryota</taxon>
        <taxon>Metazoa</taxon>
        <taxon>Spiralia</taxon>
        <taxon>Lophotrochozoa</taxon>
        <taxon>Mollusca</taxon>
        <taxon>Gastropoda</taxon>
        <taxon>Heterobranchia</taxon>
        <taxon>Euthyneura</taxon>
        <taxon>Panpulmonata</taxon>
        <taxon>Sacoglossa</taxon>
        <taxon>Placobranchoidea</taxon>
        <taxon>Plakobranchidae</taxon>
        <taxon>Elysia</taxon>
    </lineage>
</organism>
<feature type="region of interest" description="Disordered" evidence="4">
    <location>
        <begin position="1"/>
        <end position="53"/>
    </location>
</feature>
<feature type="compositionally biased region" description="Basic and acidic residues" evidence="4">
    <location>
        <begin position="1"/>
        <end position="10"/>
    </location>
</feature>
<dbReference type="Pfam" id="PF03372">
    <property type="entry name" value="Exo_endo_phos"/>
    <property type="match status" value="1"/>
</dbReference>
<dbReference type="EMBL" id="JAWDGP010004479">
    <property type="protein sequence ID" value="KAK3763967.1"/>
    <property type="molecule type" value="Genomic_DNA"/>
</dbReference>
<keyword evidence="3" id="KW-0378">Hydrolase</keyword>
<dbReference type="Proteomes" id="UP001283361">
    <property type="component" value="Unassembled WGS sequence"/>
</dbReference>
<accession>A0AAE1DB43</accession>
<dbReference type="CDD" id="cd10282">
    <property type="entry name" value="DNase1"/>
    <property type="match status" value="1"/>
</dbReference>
<dbReference type="GO" id="GO:0005634">
    <property type="term" value="C:nucleus"/>
    <property type="evidence" value="ECO:0007669"/>
    <property type="project" value="TreeGrafter"/>
</dbReference>
<feature type="compositionally biased region" description="Basic and acidic residues" evidence="4">
    <location>
        <begin position="43"/>
        <end position="53"/>
    </location>
</feature>
<evidence type="ECO:0000256" key="3">
    <source>
        <dbReference type="ARBA" id="ARBA00022801"/>
    </source>
</evidence>
<comment type="similarity">
    <text evidence="1">Belongs to the DNase I family.</text>
</comment>
<dbReference type="Gene3D" id="3.60.10.10">
    <property type="entry name" value="Endonuclease/exonuclease/phosphatase"/>
    <property type="match status" value="1"/>
</dbReference>
<dbReference type="SUPFAM" id="SSF56219">
    <property type="entry name" value="DNase I-like"/>
    <property type="match status" value="1"/>
</dbReference>
<dbReference type="InterPro" id="IPR016202">
    <property type="entry name" value="DNase_I"/>
</dbReference>
<evidence type="ECO:0000313" key="7">
    <source>
        <dbReference type="Proteomes" id="UP001283361"/>
    </source>
</evidence>
<proteinExistence type="inferred from homology"/>
<keyword evidence="7" id="KW-1185">Reference proteome</keyword>
<sequence>MTRRGAREDPDWVPDMDGEDYADDEPTPKRNKPNSSAEPSGSEPKENRHEVAKEAGAVSSLVKGGVEGIANPPLKIASFNIQVFGERKMDRESVMATLLKILQRYDLVLILEIRDSSETAFPELVQECNKESPENPFAFVVSARLGRTSSKEQYGFMYRTKKLEVHSTYQFDDGDDDGTDMFQREPFAVRFRCPSTELEDFAIIATHTDPDEAAKEIGALHKVYESAKRHWQLEDIIIAGDFNADEGYVNRDDWSKIVLRHDKRFRWLIKDSTDTTTGNTDRAYDRFVVAGSKLIKAVVPDRTKVFLFDKVFNLTYEQTRKVSDHYPIEMELCGKVNKCLQKQFSSSLSVTIDQKTPVEREHDVRKIYRASEGTESAYFTSHVKYDDSRMLEVIAKRENVDSVISALHEFQTAFPNVLQEETIQMVQAYIEGSSLFSPPSDPKHPYIYGLDVDQDDMTEASDDVCKRRGSINVTVTTRLQEPLTLSVTVSMRMSKS</sequence>
<dbReference type="GO" id="GO:0006308">
    <property type="term" value="P:DNA catabolic process"/>
    <property type="evidence" value="ECO:0007669"/>
    <property type="project" value="InterPro"/>
</dbReference>
<feature type="compositionally biased region" description="Acidic residues" evidence="4">
    <location>
        <begin position="11"/>
        <end position="25"/>
    </location>
</feature>
<dbReference type="PANTHER" id="PTHR11371:SF33">
    <property type="entry name" value="ENDONUCLEASE_EXONUCLEASE_PHOSPHATASE DOMAIN-CONTAINING PROTEIN"/>
    <property type="match status" value="1"/>
</dbReference>
<dbReference type="PRINTS" id="PR00130">
    <property type="entry name" value="DNASEI"/>
</dbReference>
<feature type="domain" description="Endonuclease/exonuclease/phosphatase" evidence="5">
    <location>
        <begin position="77"/>
        <end position="325"/>
    </location>
</feature>
<dbReference type="PANTHER" id="PTHR11371">
    <property type="entry name" value="DEOXYRIBONUCLEASE"/>
    <property type="match status" value="1"/>
</dbReference>
<keyword evidence="2" id="KW-0540">Nuclease</keyword>
<evidence type="ECO:0000313" key="6">
    <source>
        <dbReference type="EMBL" id="KAK3763967.1"/>
    </source>
</evidence>
<dbReference type="SMART" id="SM00476">
    <property type="entry name" value="DNaseIc"/>
    <property type="match status" value="1"/>
</dbReference>
<dbReference type="GO" id="GO:0004530">
    <property type="term" value="F:deoxyribonuclease I activity"/>
    <property type="evidence" value="ECO:0007669"/>
    <property type="project" value="TreeGrafter"/>
</dbReference>
<dbReference type="AlphaFoldDB" id="A0AAE1DB43"/>
<evidence type="ECO:0000256" key="1">
    <source>
        <dbReference type="ARBA" id="ARBA00007359"/>
    </source>
</evidence>
<dbReference type="InterPro" id="IPR005135">
    <property type="entry name" value="Endo/exonuclease/phosphatase"/>
</dbReference>
<evidence type="ECO:0000256" key="2">
    <source>
        <dbReference type="ARBA" id="ARBA00022722"/>
    </source>
</evidence>
<name>A0AAE1DB43_9GAST</name>
<comment type="caution">
    <text evidence="6">The sequence shown here is derived from an EMBL/GenBank/DDBJ whole genome shotgun (WGS) entry which is preliminary data.</text>
</comment>
<gene>
    <name evidence="6" type="ORF">RRG08_024022</name>
</gene>
<evidence type="ECO:0000256" key="4">
    <source>
        <dbReference type="SAM" id="MobiDB-lite"/>
    </source>
</evidence>